<feature type="compositionally biased region" description="Polar residues" evidence="1">
    <location>
        <begin position="188"/>
        <end position="217"/>
    </location>
</feature>
<keyword evidence="3" id="KW-1185">Reference proteome</keyword>
<gene>
    <name evidence="2" type="ORF">NQ318_012587</name>
</gene>
<feature type="compositionally biased region" description="Basic and acidic residues" evidence="1">
    <location>
        <begin position="255"/>
        <end position="281"/>
    </location>
</feature>
<protein>
    <submittedName>
        <fullName evidence="2">Uncharacterized protein</fullName>
    </submittedName>
</protein>
<dbReference type="EMBL" id="JAPWTK010000079">
    <property type="protein sequence ID" value="KAJ8951736.1"/>
    <property type="molecule type" value="Genomic_DNA"/>
</dbReference>
<feature type="region of interest" description="Disordered" evidence="1">
    <location>
        <begin position="154"/>
        <end position="217"/>
    </location>
</feature>
<feature type="region of interest" description="Disordered" evidence="1">
    <location>
        <begin position="238"/>
        <end position="322"/>
    </location>
</feature>
<comment type="caution">
    <text evidence="2">The sequence shown here is derived from an EMBL/GenBank/DDBJ whole genome shotgun (WGS) entry which is preliminary data.</text>
</comment>
<evidence type="ECO:0000256" key="1">
    <source>
        <dbReference type="SAM" id="MobiDB-lite"/>
    </source>
</evidence>
<accession>A0AAV8YLW9</accession>
<dbReference type="AlphaFoldDB" id="A0AAV8YLW9"/>
<evidence type="ECO:0000313" key="2">
    <source>
        <dbReference type="EMBL" id="KAJ8951736.1"/>
    </source>
</evidence>
<reference evidence="2" key="1">
    <citation type="journal article" date="2023" name="Insect Mol. Biol.">
        <title>Genome sequencing provides insights into the evolution of gene families encoding plant cell wall-degrading enzymes in longhorned beetles.</title>
        <authorList>
            <person name="Shin N.R."/>
            <person name="Okamura Y."/>
            <person name="Kirsch R."/>
            <person name="Pauchet Y."/>
        </authorList>
    </citation>
    <scope>NUCLEOTIDE SEQUENCE</scope>
    <source>
        <strain evidence="2">AMC_N1</strain>
    </source>
</reference>
<name>A0AAV8YLW9_9CUCU</name>
<feature type="compositionally biased region" description="Basic and acidic residues" evidence="1">
    <location>
        <begin position="302"/>
        <end position="314"/>
    </location>
</feature>
<evidence type="ECO:0000313" key="3">
    <source>
        <dbReference type="Proteomes" id="UP001162162"/>
    </source>
</evidence>
<sequence length="337" mass="37743">MKVWERRLMKDFKVAPVASEEDEELLTPPPENEDPLARFRRIAKMAVLNSGIYKWRQVVEGAQIASQIGHCHDLDSYKKQQNLQKAIEEAQRLTALSLENPSRAITPIYMPDLTGSDIIDLIRGEDESEPACTTKRIALSPNVITLRDHKLPTTPRISIDLPRTSLKRQQTVPSAPKPEEPDLINLESAKSSPLPSNKISGSASSPNSLDQKLNASNLKSCDPTKPCTCKTITSPSIAISSPQESNRRRSCKNAYPRDDSLYYPDDEKNRNGKEFEQTKAEDMEENSSVVSKKTVKQTETVTDDRKQSEIREGEAPVEENGSKSNRIAMYSFDAFIL</sequence>
<dbReference type="Proteomes" id="UP001162162">
    <property type="component" value="Unassembled WGS sequence"/>
</dbReference>
<organism evidence="2 3">
    <name type="scientific">Aromia moschata</name>
    <dbReference type="NCBI Taxonomy" id="1265417"/>
    <lineage>
        <taxon>Eukaryota</taxon>
        <taxon>Metazoa</taxon>
        <taxon>Ecdysozoa</taxon>
        <taxon>Arthropoda</taxon>
        <taxon>Hexapoda</taxon>
        <taxon>Insecta</taxon>
        <taxon>Pterygota</taxon>
        <taxon>Neoptera</taxon>
        <taxon>Endopterygota</taxon>
        <taxon>Coleoptera</taxon>
        <taxon>Polyphaga</taxon>
        <taxon>Cucujiformia</taxon>
        <taxon>Chrysomeloidea</taxon>
        <taxon>Cerambycidae</taxon>
        <taxon>Cerambycinae</taxon>
        <taxon>Callichromatini</taxon>
        <taxon>Aromia</taxon>
    </lineage>
</organism>
<proteinExistence type="predicted"/>